<keyword evidence="3" id="KW-1185">Reference proteome</keyword>
<feature type="region of interest" description="Disordered" evidence="1">
    <location>
        <begin position="384"/>
        <end position="405"/>
    </location>
</feature>
<protein>
    <submittedName>
        <fullName evidence="2">Uncharacterized protein</fullName>
    </submittedName>
</protein>
<name>A0A6A6A6U0_9PLEO</name>
<sequence length="720" mass="79390">MNWTGGSLQRTKHANKGVVQKQKAYFARSRTQLQNGLRSPVAPFRPSYLRKDDDHESGERIRSFHPGSTRHTSHTTRQRHGGTGRGTSPLDRTRCHEDEVGHAYQVASNGVSRHTILGLGSSGSAVREKPDQKRKADDANIEAQLLEANKKRLLRQQDWVGIAPSKPADLRYRPSKETDRIGKRRKIHGRHRASARRRSNMELADQLLQPTNDDYAYMSGALPIDAAEIRIRVGTDALTTAYSTQPDDCVQSQTSSDPMLFEQASSDFMLLDPEVPDATRRKEPHDLKPATLEPCTSIEEFRPIDNHEHQLANEHTQPFDGDMRRALQEPGAKGRSDSDPAQLAYVGHYALAVESKDRESEASAPDFQITHSVAGVRRPLRLLFGEPSSSKGPHDCTTSQHDGIGEGKHALEADTVGLSKTGHMDQASSNNMPQIVDKTLTIGDEEPWKPYIAFPDESSSYSTAAQDLETSLMHSYSTARNNEAEFVDWSQHATQGNYTHVHSMSASSPSFMRPSEKLPVCPASPRNIDKDDRIWQNFVFGSDEDSELETISDCNGVSEQRTLKVFRGSSHLSLSVSSTSTPFRAGLGMVSCISDNLQDVANYPPLPGSPSIAPRFDGFVEEFHHGEQGNDTTSGEQSVTHASLQNNASFNTDSISPMMFSDATTSRSSQNQFGRISDGYSGRATAGNSELGRIQQSSMAYEMPFSSDNALHLIDPDSLV</sequence>
<gene>
    <name evidence="2" type="ORF">P153DRAFT_296958</name>
</gene>
<feature type="region of interest" description="Disordered" evidence="1">
    <location>
        <begin position="30"/>
        <end position="93"/>
    </location>
</feature>
<reference evidence="2" key="1">
    <citation type="journal article" date="2020" name="Stud. Mycol.">
        <title>101 Dothideomycetes genomes: a test case for predicting lifestyles and emergence of pathogens.</title>
        <authorList>
            <person name="Haridas S."/>
            <person name="Albert R."/>
            <person name="Binder M."/>
            <person name="Bloem J."/>
            <person name="Labutti K."/>
            <person name="Salamov A."/>
            <person name="Andreopoulos B."/>
            <person name="Baker S."/>
            <person name="Barry K."/>
            <person name="Bills G."/>
            <person name="Bluhm B."/>
            <person name="Cannon C."/>
            <person name="Castanera R."/>
            <person name="Culley D."/>
            <person name="Daum C."/>
            <person name="Ezra D."/>
            <person name="Gonzalez J."/>
            <person name="Henrissat B."/>
            <person name="Kuo A."/>
            <person name="Liang C."/>
            <person name="Lipzen A."/>
            <person name="Lutzoni F."/>
            <person name="Magnuson J."/>
            <person name="Mondo S."/>
            <person name="Nolan M."/>
            <person name="Ohm R."/>
            <person name="Pangilinan J."/>
            <person name="Park H.-J."/>
            <person name="Ramirez L."/>
            <person name="Alfaro M."/>
            <person name="Sun H."/>
            <person name="Tritt A."/>
            <person name="Yoshinaga Y."/>
            <person name="Zwiers L.-H."/>
            <person name="Turgeon B."/>
            <person name="Goodwin S."/>
            <person name="Spatafora J."/>
            <person name="Crous P."/>
            <person name="Grigoriev I."/>
        </authorList>
    </citation>
    <scope>NUCLEOTIDE SEQUENCE</scope>
    <source>
        <strain evidence="2">CBS 119687</strain>
    </source>
</reference>
<proteinExistence type="predicted"/>
<evidence type="ECO:0000313" key="2">
    <source>
        <dbReference type="EMBL" id="KAF2126915.1"/>
    </source>
</evidence>
<evidence type="ECO:0000256" key="1">
    <source>
        <dbReference type="SAM" id="MobiDB-lite"/>
    </source>
</evidence>
<dbReference type="Proteomes" id="UP000799771">
    <property type="component" value="Unassembled WGS sequence"/>
</dbReference>
<dbReference type="AlphaFoldDB" id="A0A6A6A6U0"/>
<evidence type="ECO:0000313" key="3">
    <source>
        <dbReference type="Proteomes" id="UP000799771"/>
    </source>
</evidence>
<organism evidence="2 3">
    <name type="scientific">Dothidotthia symphoricarpi CBS 119687</name>
    <dbReference type="NCBI Taxonomy" id="1392245"/>
    <lineage>
        <taxon>Eukaryota</taxon>
        <taxon>Fungi</taxon>
        <taxon>Dikarya</taxon>
        <taxon>Ascomycota</taxon>
        <taxon>Pezizomycotina</taxon>
        <taxon>Dothideomycetes</taxon>
        <taxon>Pleosporomycetidae</taxon>
        <taxon>Pleosporales</taxon>
        <taxon>Dothidotthiaceae</taxon>
        <taxon>Dothidotthia</taxon>
    </lineage>
</organism>
<feature type="region of interest" description="Disordered" evidence="1">
    <location>
        <begin position="648"/>
        <end position="687"/>
    </location>
</feature>
<feature type="compositionally biased region" description="Polar residues" evidence="1">
    <location>
        <begin position="662"/>
        <end position="674"/>
    </location>
</feature>
<dbReference type="EMBL" id="ML977512">
    <property type="protein sequence ID" value="KAF2126915.1"/>
    <property type="molecule type" value="Genomic_DNA"/>
</dbReference>
<accession>A0A6A6A6U0</accession>
<feature type="compositionally biased region" description="Basic residues" evidence="1">
    <location>
        <begin position="71"/>
        <end position="82"/>
    </location>
</feature>
<dbReference type="RefSeq" id="XP_033521307.1">
    <property type="nucleotide sequence ID" value="XM_033664126.1"/>
</dbReference>
<feature type="compositionally biased region" description="Basic and acidic residues" evidence="1">
    <location>
        <begin position="49"/>
        <end position="62"/>
    </location>
</feature>
<feature type="compositionally biased region" description="Polar residues" evidence="1">
    <location>
        <begin position="387"/>
        <end position="401"/>
    </location>
</feature>
<feature type="region of interest" description="Disordered" evidence="1">
    <location>
        <begin position="1"/>
        <end position="20"/>
    </location>
</feature>
<dbReference type="OrthoDB" id="5426563at2759"/>
<feature type="compositionally biased region" description="Basic residues" evidence="1">
    <location>
        <begin position="182"/>
        <end position="197"/>
    </location>
</feature>
<dbReference type="GeneID" id="54404558"/>
<feature type="region of interest" description="Disordered" evidence="1">
    <location>
        <begin position="175"/>
        <end position="197"/>
    </location>
</feature>